<evidence type="ECO:0000259" key="7">
    <source>
        <dbReference type="Pfam" id="PF01435"/>
    </source>
</evidence>
<evidence type="ECO:0000313" key="8">
    <source>
        <dbReference type="EMBL" id="EDO47780.1"/>
    </source>
</evidence>
<dbReference type="GO" id="GO:0006508">
    <property type="term" value="P:proteolysis"/>
    <property type="evidence" value="ECO:0007669"/>
    <property type="project" value="UniProtKB-KW"/>
</dbReference>
<sequence>MSTVLQSAVRIAVGLAAGSVFTLKLAPHLFPVKLCKNITEWKSAKNPGDAPTSVPVPSRCQQQLKEVLHKLGMAKDEKKIKLFICNGYSPTSAGATWLPNGAVIGLPKYVLFEREEDIEASGLTFKQRSVNWKSKLAGKLKRSLLANDSNLSFLIAHELAHIQGSDVVFDAPIAPIWLYATYKLTMSTQKFLRRGPKFLDAVLKVGICGMSFVSYSITMRAIRYQREYSADEKAATIDLGFALGGVDCMMKRLTLNTVLRVLYGEDGKRLYSEKGESLKNNSHPKITDRLRRLEKITADKLKEVGIAPEVIGGPVNITIKDE</sequence>
<dbReference type="AlphaFoldDB" id="A7RL22"/>
<keyword evidence="1 6" id="KW-0645">Protease</keyword>
<evidence type="ECO:0000256" key="3">
    <source>
        <dbReference type="ARBA" id="ARBA00022801"/>
    </source>
</evidence>
<dbReference type="GO" id="GO:0016020">
    <property type="term" value="C:membrane"/>
    <property type="evidence" value="ECO:0000318"/>
    <property type="project" value="GO_Central"/>
</dbReference>
<feature type="domain" description="Peptidase M48" evidence="7">
    <location>
        <begin position="121"/>
        <end position="296"/>
    </location>
</feature>
<dbReference type="PANTHER" id="PTHR21824:SF4">
    <property type="entry name" value="TRANSMEMBRANE PROTEIN 177"/>
    <property type="match status" value="1"/>
</dbReference>
<proteinExistence type="inferred from homology"/>
<evidence type="ECO:0000256" key="2">
    <source>
        <dbReference type="ARBA" id="ARBA00022723"/>
    </source>
</evidence>
<protein>
    <recommendedName>
        <fullName evidence="7">Peptidase M48 domain-containing protein</fullName>
    </recommendedName>
</protein>
<keyword evidence="2" id="KW-0479">Metal-binding</keyword>
<keyword evidence="3 6" id="KW-0378">Hydrolase</keyword>
<dbReference type="PhylomeDB" id="A7RL22"/>
<comment type="cofactor">
    <cofactor evidence="6">
        <name>Zn(2+)</name>
        <dbReference type="ChEBI" id="CHEBI:29105"/>
    </cofactor>
    <text evidence="6">Binds 1 zinc ion per subunit.</text>
</comment>
<evidence type="ECO:0000313" key="9">
    <source>
        <dbReference type="Proteomes" id="UP000001593"/>
    </source>
</evidence>
<organism evidence="8 9">
    <name type="scientific">Nematostella vectensis</name>
    <name type="common">Starlet sea anemone</name>
    <dbReference type="NCBI Taxonomy" id="45351"/>
    <lineage>
        <taxon>Eukaryota</taxon>
        <taxon>Metazoa</taxon>
        <taxon>Cnidaria</taxon>
        <taxon>Anthozoa</taxon>
        <taxon>Hexacorallia</taxon>
        <taxon>Actiniaria</taxon>
        <taxon>Edwardsiidae</taxon>
        <taxon>Nematostella</taxon>
    </lineage>
</organism>
<reference evidence="8 9" key="1">
    <citation type="journal article" date="2007" name="Science">
        <title>Sea anemone genome reveals ancestral eumetazoan gene repertoire and genomic organization.</title>
        <authorList>
            <person name="Putnam N.H."/>
            <person name="Srivastava M."/>
            <person name="Hellsten U."/>
            <person name="Dirks B."/>
            <person name="Chapman J."/>
            <person name="Salamov A."/>
            <person name="Terry A."/>
            <person name="Shapiro H."/>
            <person name="Lindquist E."/>
            <person name="Kapitonov V.V."/>
            <person name="Jurka J."/>
            <person name="Genikhovich G."/>
            <person name="Grigoriev I.V."/>
            <person name="Lucas S.M."/>
            <person name="Steele R.E."/>
            <person name="Finnerty J.R."/>
            <person name="Technau U."/>
            <person name="Martindale M.Q."/>
            <person name="Rokhsar D.S."/>
        </authorList>
    </citation>
    <scope>NUCLEOTIDE SEQUENCE [LARGE SCALE GENOMIC DNA]</scope>
    <source>
        <strain evidence="9">CH2 X CH6</strain>
    </source>
</reference>
<evidence type="ECO:0000256" key="5">
    <source>
        <dbReference type="ARBA" id="ARBA00023049"/>
    </source>
</evidence>
<evidence type="ECO:0000256" key="1">
    <source>
        <dbReference type="ARBA" id="ARBA00022670"/>
    </source>
</evidence>
<evidence type="ECO:0000256" key="4">
    <source>
        <dbReference type="ARBA" id="ARBA00022833"/>
    </source>
</evidence>
<evidence type="ECO:0000256" key="6">
    <source>
        <dbReference type="RuleBase" id="RU003983"/>
    </source>
</evidence>
<dbReference type="PANTHER" id="PTHR21824">
    <property type="entry name" value="TRANSMEMBRANE PROTEIN 177"/>
    <property type="match status" value="1"/>
</dbReference>
<dbReference type="KEGG" id="nve:5520065"/>
<keyword evidence="4 6" id="KW-0862">Zinc</keyword>
<dbReference type="HOGENOM" id="CLU_074208_0_0_1"/>
<dbReference type="InterPro" id="IPR026620">
    <property type="entry name" value="TMEM177"/>
</dbReference>
<keyword evidence="5 6" id="KW-0482">Metalloprotease</keyword>
<gene>
    <name evidence="8" type="ORF">NEMVEDRAFT_v1g198654</name>
</gene>
<keyword evidence="9" id="KW-1185">Reference proteome</keyword>
<dbReference type="EMBL" id="DS469517">
    <property type="protein sequence ID" value="EDO47780.1"/>
    <property type="molecule type" value="Genomic_DNA"/>
</dbReference>
<dbReference type="InterPro" id="IPR001915">
    <property type="entry name" value="Peptidase_M48"/>
</dbReference>
<comment type="similarity">
    <text evidence="6">Belongs to the peptidase M48 family.</text>
</comment>
<accession>A7RL22</accession>
<name>A7RL22_NEMVE</name>
<dbReference type="eggNOG" id="ENOG502QPPU">
    <property type="taxonomic scope" value="Eukaryota"/>
</dbReference>
<dbReference type="Proteomes" id="UP000001593">
    <property type="component" value="Unassembled WGS sequence"/>
</dbReference>
<dbReference type="Pfam" id="PF01435">
    <property type="entry name" value="Peptidase_M48"/>
    <property type="match status" value="1"/>
</dbReference>
<dbReference type="GO" id="GO:0004222">
    <property type="term" value="F:metalloendopeptidase activity"/>
    <property type="evidence" value="ECO:0007669"/>
    <property type="project" value="InterPro"/>
</dbReference>
<dbReference type="InParanoid" id="A7RL22"/>
<dbReference type="OrthoDB" id="110174at2759"/>
<dbReference type="GO" id="GO:0046872">
    <property type="term" value="F:metal ion binding"/>
    <property type="evidence" value="ECO:0007669"/>
    <property type="project" value="UniProtKB-KW"/>
</dbReference>
<dbReference type="OMA" id="HTFGLKY"/>